<dbReference type="EMBL" id="VBWP01000017">
    <property type="protein sequence ID" value="TLG71081.1"/>
    <property type="molecule type" value="Genomic_DNA"/>
</dbReference>
<organism evidence="2 3">
    <name type="scientific">Culicoidibacter larvae</name>
    <dbReference type="NCBI Taxonomy" id="2579976"/>
    <lineage>
        <taxon>Bacteria</taxon>
        <taxon>Bacillati</taxon>
        <taxon>Bacillota</taxon>
        <taxon>Culicoidibacteria</taxon>
        <taxon>Culicoidibacterales</taxon>
        <taxon>Culicoidibacteraceae</taxon>
        <taxon>Culicoidibacter</taxon>
    </lineage>
</organism>
<keyword evidence="1" id="KW-0812">Transmembrane</keyword>
<evidence type="ECO:0000313" key="2">
    <source>
        <dbReference type="EMBL" id="TLG71081.1"/>
    </source>
</evidence>
<comment type="caution">
    <text evidence="2">The sequence shown here is derived from an EMBL/GenBank/DDBJ whole genome shotgun (WGS) entry which is preliminary data.</text>
</comment>
<sequence>MALKLPFRKKEETFLDELKPPKRWRNWLWRGAAAFVLLSSIMVWSVRSMIPQVIRSIPQSETAFVTSYIQHKFSNDPNSVAWSSSYEISTIPKLKYEDDVIVRAGNVKILEVKSIDGVDRFSLGFTFQITNLNGELLYTESSYGTLGVSERYTNTYLVVEPFTYASYDFLKSPEDDKTAALDQFTYALDGEKVTDAQKQQAMAQIELFYERYNIDFKQAQLLVVDTISDKGSGTFSDPKISSIALIDGMIEVDINVTYTLPKDLGSLDYRHLFVIDPSSQKIQTIYYLN</sequence>
<dbReference type="InParanoid" id="A0A5R8Q7H7"/>
<gene>
    <name evidence="2" type="ORF">FEZ08_11765</name>
</gene>
<accession>A0A5R8Q7H7</accession>
<reference evidence="2 3" key="1">
    <citation type="submission" date="2019-05" db="EMBL/GenBank/DDBJ databases">
        <title>Culicoidintestinum kansasii gen. nov., sp. nov. from the gastrointestinal tract of the biting midge, Culicoides sonorensis.</title>
        <authorList>
            <person name="Neupane S."/>
            <person name="Ghosh A."/>
            <person name="Gunther S."/>
            <person name="Martin K."/>
            <person name="Zurek L."/>
        </authorList>
    </citation>
    <scope>NUCLEOTIDE SEQUENCE [LARGE SCALE GENOMIC DNA]</scope>
    <source>
        <strain evidence="2 3">CS-1</strain>
    </source>
</reference>
<keyword evidence="1" id="KW-1133">Transmembrane helix</keyword>
<evidence type="ECO:0000313" key="3">
    <source>
        <dbReference type="Proteomes" id="UP000306912"/>
    </source>
</evidence>
<dbReference type="AlphaFoldDB" id="A0A5R8Q7H7"/>
<dbReference type="Proteomes" id="UP000306912">
    <property type="component" value="Unassembled WGS sequence"/>
</dbReference>
<name>A0A5R8Q7H7_9FIRM</name>
<feature type="transmembrane region" description="Helical" evidence="1">
    <location>
        <begin position="27"/>
        <end position="46"/>
    </location>
</feature>
<proteinExistence type="predicted"/>
<keyword evidence="1" id="KW-0472">Membrane</keyword>
<keyword evidence="3" id="KW-1185">Reference proteome</keyword>
<dbReference type="RefSeq" id="WP_138192647.1">
    <property type="nucleotide sequence ID" value="NZ_VBWP01000017.1"/>
</dbReference>
<evidence type="ECO:0000256" key="1">
    <source>
        <dbReference type="SAM" id="Phobius"/>
    </source>
</evidence>
<protein>
    <submittedName>
        <fullName evidence="2">Uncharacterized protein</fullName>
    </submittedName>
</protein>